<keyword evidence="2" id="KW-1185">Reference proteome</keyword>
<protein>
    <recommendedName>
        <fullName evidence="3">hAT-like transposase RNase-H fold domain-containing protein</fullName>
    </recommendedName>
</protein>
<name>A0A6A7BY39_9PEZI</name>
<dbReference type="Proteomes" id="UP000799421">
    <property type="component" value="Unassembled WGS sequence"/>
</dbReference>
<gene>
    <name evidence="1" type="ORF">K470DRAFT_271045</name>
</gene>
<dbReference type="SUPFAM" id="SSF53098">
    <property type="entry name" value="Ribonuclease H-like"/>
    <property type="match status" value="1"/>
</dbReference>
<dbReference type="InterPro" id="IPR012337">
    <property type="entry name" value="RNaseH-like_sf"/>
</dbReference>
<evidence type="ECO:0000313" key="1">
    <source>
        <dbReference type="EMBL" id="KAF2860140.1"/>
    </source>
</evidence>
<sequence>MARTAEKQRLAIDACLQRLRVEKLREFGHLILTDADWQLIVKVKMLLGPMKEAFVESQGERYGTLCFVLQRFKSLVEYFRMWMAQEPEGSAIHNVAKAASEKLCRFYNMASPLCTAAVALHPGYKLDFFEKEKIEDARKQLKKAFKAFRGDCGLDQPLRAHLISPSKHLAKRARQLEVSVLDEEVN</sequence>
<dbReference type="AlphaFoldDB" id="A0A6A7BY39"/>
<accession>A0A6A7BY39</accession>
<reference evidence="1" key="1">
    <citation type="journal article" date="2020" name="Stud. Mycol.">
        <title>101 Dothideomycetes genomes: a test case for predicting lifestyles and emergence of pathogens.</title>
        <authorList>
            <person name="Haridas S."/>
            <person name="Albert R."/>
            <person name="Binder M."/>
            <person name="Bloem J."/>
            <person name="Labutti K."/>
            <person name="Salamov A."/>
            <person name="Andreopoulos B."/>
            <person name="Baker S."/>
            <person name="Barry K."/>
            <person name="Bills G."/>
            <person name="Bluhm B."/>
            <person name="Cannon C."/>
            <person name="Castanera R."/>
            <person name="Culley D."/>
            <person name="Daum C."/>
            <person name="Ezra D."/>
            <person name="Gonzalez J."/>
            <person name="Henrissat B."/>
            <person name="Kuo A."/>
            <person name="Liang C."/>
            <person name="Lipzen A."/>
            <person name="Lutzoni F."/>
            <person name="Magnuson J."/>
            <person name="Mondo S."/>
            <person name="Nolan M."/>
            <person name="Ohm R."/>
            <person name="Pangilinan J."/>
            <person name="Park H.-J."/>
            <person name="Ramirez L."/>
            <person name="Alfaro M."/>
            <person name="Sun H."/>
            <person name="Tritt A."/>
            <person name="Yoshinaga Y."/>
            <person name="Zwiers L.-H."/>
            <person name="Turgeon B."/>
            <person name="Goodwin S."/>
            <person name="Spatafora J."/>
            <person name="Crous P."/>
            <person name="Grigoriev I."/>
        </authorList>
    </citation>
    <scope>NUCLEOTIDE SEQUENCE</scope>
    <source>
        <strain evidence="1">CBS 480.64</strain>
    </source>
</reference>
<evidence type="ECO:0000313" key="2">
    <source>
        <dbReference type="Proteomes" id="UP000799421"/>
    </source>
</evidence>
<evidence type="ECO:0008006" key="3">
    <source>
        <dbReference type="Google" id="ProtNLM"/>
    </source>
</evidence>
<organism evidence="1 2">
    <name type="scientific">Piedraia hortae CBS 480.64</name>
    <dbReference type="NCBI Taxonomy" id="1314780"/>
    <lineage>
        <taxon>Eukaryota</taxon>
        <taxon>Fungi</taxon>
        <taxon>Dikarya</taxon>
        <taxon>Ascomycota</taxon>
        <taxon>Pezizomycotina</taxon>
        <taxon>Dothideomycetes</taxon>
        <taxon>Dothideomycetidae</taxon>
        <taxon>Capnodiales</taxon>
        <taxon>Piedraiaceae</taxon>
        <taxon>Piedraia</taxon>
    </lineage>
</organism>
<dbReference type="EMBL" id="MU005985">
    <property type="protein sequence ID" value="KAF2860140.1"/>
    <property type="molecule type" value="Genomic_DNA"/>
</dbReference>
<proteinExistence type="predicted"/>